<evidence type="ECO:0000313" key="2">
    <source>
        <dbReference type="Proteomes" id="UP000298579"/>
    </source>
</evidence>
<protein>
    <submittedName>
        <fullName evidence="1">Uncharacterized protein</fullName>
    </submittedName>
</protein>
<dbReference type="Proteomes" id="UP000298579">
    <property type="component" value="Chromosome circular"/>
</dbReference>
<evidence type="ECO:0000313" key="1">
    <source>
        <dbReference type="EMBL" id="QCL78273.1"/>
    </source>
</evidence>
<proteinExistence type="predicted"/>
<accession>A0AAE6EDX5</accession>
<organism evidence="1 2">
    <name type="scientific">Agrobacterium tumefaciens</name>
    <dbReference type="NCBI Taxonomy" id="358"/>
    <lineage>
        <taxon>Bacteria</taxon>
        <taxon>Pseudomonadati</taxon>
        <taxon>Pseudomonadota</taxon>
        <taxon>Alphaproteobacteria</taxon>
        <taxon>Hyphomicrobiales</taxon>
        <taxon>Rhizobiaceae</taxon>
        <taxon>Rhizobium/Agrobacterium group</taxon>
        <taxon>Agrobacterium</taxon>
        <taxon>Agrobacterium tumefaciens complex</taxon>
    </lineage>
</organism>
<name>A0AAE6EDX5_AGRTU</name>
<dbReference type="EMBL" id="CP039897">
    <property type="protein sequence ID" value="QCL78273.1"/>
    <property type="molecule type" value="Genomic_DNA"/>
</dbReference>
<dbReference type="RefSeq" id="WP_080825465.1">
    <property type="nucleotide sequence ID" value="NZ_CP039888.1"/>
</dbReference>
<gene>
    <name evidence="1" type="ORF">CFBP5877_03720</name>
</gene>
<reference evidence="1 2" key="1">
    <citation type="submission" date="2019-04" db="EMBL/GenBank/DDBJ databases">
        <title>Complete genome sequence of Agrobacterium tumefaciens CFBP5877.</title>
        <authorList>
            <person name="Huang Y.-Y."/>
            <person name="Chiang H.-Y."/>
            <person name="Chou L."/>
            <person name="Lai E.-M."/>
            <person name="Kuo C.-H."/>
        </authorList>
    </citation>
    <scope>NUCLEOTIDE SEQUENCE [LARGE SCALE GENOMIC DNA]</scope>
    <source>
        <strain evidence="1 2">CFBP5877</strain>
    </source>
</reference>
<dbReference type="AlphaFoldDB" id="A0AAE6EDX5"/>
<sequence length="79" mass="8866">MEIAGGTQLIEKYLELGGQRRIYVEEDGSIRVFTLDPEPEAAARFWEENIAVLDIRGLNNLYRLLPLIQGLHGGNQNGL</sequence>